<evidence type="ECO:0000313" key="3">
    <source>
        <dbReference type="Proteomes" id="UP000053105"/>
    </source>
</evidence>
<gene>
    <name evidence="2" type="ORF">WN51_05496</name>
</gene>
<dbReference type="EMBL" id="KQ435699">
    <property type="protein sequence ID" value="KOX80641.1"/>
    <property type="molecule type" value="Genomic_DNA"/>
</dbReference>
<feature type="region of interest" description="Disordered" evidence="1">
    <location>
        <begin position="623"/>
        <end position="647"/>
    </location>
</feature>
<proteinExistence type="predicted"/>
<organism evidence="2 3">
    <name type="scientific">Melipona quadrifasciata</name>
    <dbReference type="NCBI Taxonomy" id="166423"/>
    <lineage>
        <taxon>Eukaryota</taxon>
        <taxon>Metazoa</taxon>
        <taxon>Ecdysozoa</taxon>
        <taxon>Arthropoda</taxon>
        <taxon>Hexapoda</taxon>
        <taxon>Insecta</taxon>
        <taxon>Pterygota</taxon>
        <taxon>Neoptera</taxon>
        <taxon>Endopterygota</taxon>
        <taxon>Hymenoptera</taxon>
        <taxon>Apocrita</taxon>
        <taxon>Aculeata</taxon>
        <taxon>Apoidea</taxon>
        <taxon>Anthophila</taxon>
        <taxon>Apidae</taxon>
        <taxon>Melipona</taxon>
    </lineage>
</organism>
<dbReference type="Proteomes" id="UP000053105">
    <property type="component" value="Unassembled WGS sequence"/>
</dbReference>
<accession>A0A0N0BKM5</accession>
<evidence type="ECO:0000256" key="1">
    <source>
        <dbReference type="SAM" id="MobiDB-lite"/>
    </source>
</evidence>
<sequence length="782" mass="89613">MQLFGRGRVSKTASGGAPSVEVLPISNVKQAVCGTPPGWVHSQPSSFKIINLIIFTTLAILIPNPLENSFRTVLKIENKINFDRLLLNQFLERIISMPESRLSSSKLPCNKYQEKKNTKTQCRGTDGTWFAMARRVRFPTLCSGVQELGEDRSSNFDTVLAESRGSIYVQSREQPTLELRIYIQRDLYVSVIWKFLGIDILTIVKNQPVEELQGGRSEMFKDSQKLTKQRKKMYKLVAMLLTQDRNDRKQFNLSNDETNVGMFGGQQKGYDLITKVVSEKNVYHSSLENTPKFSYFALCSNIASLKGHNPDCGTNILTTWTQMTVSAGPRGNRQKAFMSLTISTVYEATSLGIGSRNDSVLNLQIHQCERTRKKRRAKGGHTRDTRNVRMKKLTLRKERVRLGKRAALKLGFTNEKRQSFDSKVPKLQRSCKQIEAKGNDKRSPNRQSSSPYLCNFTKTKELEPNLTSTAYKITCEKYPPHFGECDILPYTLQERTLSVLVALRKVKSYRVLTVESHLASSSGGGTVTAKIQNWSYLGNFYYKSRNGKPVKRRSVEASSRAPTCSNQSDDKRPPTRKTAKYPHTSPSRMLQHLPDEREPWFPLIDATRSLLFKDQGHIFRSNNTRTWHMQGKKEKKRRKNSQKIDRSDRLSRAAINSLNDKIIQIDSRERESVSLAETQSSKKMKHLQYHDNKKRDKIDKNQLEIEKTELNCKLLKIVGSTICKKNIPQVNYKTAIKNFTFITMWKAQRISDFSLKTSCIMRISLNVKTINRLNSLWPYNNE</sequence>
<reference evidence="2 3" key="1">
    <citation type="submission" date="2015-07" db="EMBL/GenBank/DDBJ databases">
        <title>The genome of Melipona quadrifasciata.</title>
        <authorList>
            <person name="Pan H."/>
            <person name="Kapheim K."/>
        </authorList>
    </citation>
    <scope>NUCLEOTIDE SEQUENCE [LARGE SCALE GENOMIC DNA]</scope>
    <source>
        <strain evidence="2">0111107301</strain>
        <tissue evidence="2">Whole body</tissue>
    </source>
</reference>
<protein>
    <submittedName>
        <fullName evidence="2">Uncharacterized protein</fullName>
    </submittedName>
</protein>
<feature type="compositionally biased region" description="Polar residues" evidence="1">
    <location>
        <begin position="556"/>
        <end position="567"/>
    </location>
</feature>
<name>A0A0N0BKM5_9HYME</name>
<evidence type="ECO:0000313" key="2">
    <source>
        <dbReference type="EMBL" id="KOX80641.1"/>
    </source>
</evidence>
<keyword evidence="3" id="KW-1185">Reference proteome</keyword>
<feature type="region of interest" description="Disordered" evidence="1">
    <location>
        <begin position="548"/>
        <end position="590"/>
    </location>
</feature>
<dbReference type="AlphaFoldDB" id="A0A0N0BKM5"/>